<sequence>MFATLTGLGLASAAGLNAYIPLLAVGLLARFTDLVPLGEAWQWIEHPITLVTLAVLLVVEFAADKFPAVDSVNDVIQTVVRPTSGGIVFGAGASTVELSEITGAASGAATADGSGVSWIPVIAGVVVALLFHVAKAMARVVTNGVSLGCSAPLVSLFEDFVSLVTSLLAILLPLLILVLFPVMVVGGVLLVRRVRRTRAERREAPDRGVPDPGNPR</sequence>
<keyword evidence="1" id="KW-0812">Transmembrane</keyword>
<feature type="domain" description="DUF4126" evidence="2">
    <location>
        <begin position="5"/>
        <end position="193"/>
    </location>
</feature>
<dbReference type="Proteomes" id="UP001356095">
    <property type="component" value="Unassembled WGS sequence"/>
</dbReference>
<gene>
    <name evidence="3" type="ORF">Q8791_29675</name>
</gene>
<organism evidence="3 4">
    <name type="scientific">Nocardiopsis codii</name>
    <dbReference type="NCBI Taxonomy" id="3065942"/>
    <lineage>
        <taxon>Bacteria</taxon>
        <taxon>Bacillati</taxon>
        <taxon>Actinomycetota</taxon>
        <taxon>Actinomycetes</taxon>
        <taxon>Streptosporangiales</taxon>
        <taxon>Nocardiopsidaceae</taxon>
        <taxon>Nocardiopsis</taxon>
    </lineage>
</organism>
<keyword evidence="4" id="KW-1185">Reference proteome</keyword>
<evidence type="ECO:0000259" key="2">
    <source>
        <dbReference type="Pfam" id="PF13548"/>
    </source>
</evidence>
<feature type="transmembrane region" description="Helical" evidence="1">
    <location>
        <begin position="115"/>
        <end position="133"/>
    </location>
</feature>
<name>A0ABU7KGS1_9ACTN</name>
<accession>A0ABU7KGS1</accession>
<reference evidence="3 4" key="1">
    <citation type="submission" date="2023-08" db="EMBL/GenBank/DDBJ databases">
        <authorList>
            <person name="Girao M."/>
            <person name="Carvalho M.F."/>
        </authorList>
    </citation>
    <scope>NUCLEOTIDE SEQUENCE [LARGE SCALE GENOMIC DNA]</scope>
    <source>
        <strain evidence="3 4">CT-R113</strain>
    </source>
</reference>
<evidence type="ECO:0000313" key="4">
    <source>
        <dbReference type="Proteomes" id="UP001356095"/>
    </source>
</evidence>
<dbReference type="RefSeq" id="WP_330095162.1">
    <property type="nucleotide sequence ID" value="NZ_JAUZMY010000049.1"/>
</dbReference>
<dbReference type="EMBL" id="JAUZMY010000049">
    <property type="protein sequence ID" value="MEE2041402.1"/>
    <property type="molecule type" value="Genomic_DNA"/>
</dbReference>
<keyword evidence="1" id="KW-0472">Membrane</keyword>
<dbReference type="InterPro" id="IPR025196">
    <property type="entry name" value="DUF4126"/>
</dbReference>
<keyword evidence="1" id="KW-1133">Transmembrane helix</keyword>
<comment type="caution">
    <text evidence="3">The sequence shown here is derived from an EMBL/GenBank/DDBJ whole genome shotgun (WGS) entry which is preliminary data.</text>
</comment>
<dbReference type="Pfam" id="PF13548">
    <property type="entry name" value="DUF4126"/>
    <property type="match status" value="1"/>
</dbReference>
<evidence type="ECO:0000256" key="1">
    <source>
        <dbReference type="SAM" id="Phobius"/>
    </source>
</evidence>
<feature type="transmembrane region" description="Helical" evidence="1">
    <location>
        <begin position="163"/>
        <end position="191"/>
    </location>
</feature>
<protein>
    <submittedName>
        <fullName evidence="3">DUF4126 domain-containing protein</fullName>
    </submittedName>
</protein>
<evidence type="ECO:0000313" key="3">
    <source>
        <dbReference type="EMBL" id="MEE2041402.1"/>
    </source>
</evidence>
<proteinExistence type="predicted"/>